<feature type="compositionally biased region" description="Polar residues" evidence="1">
    <location>
        <begin position="358"/>
        <end position="368"/>
    </location>
</feature>
<protein>
    <recommendedName>
        <fullName evidence="5">Protein BatD</fullName>
    </recommendedName>
</protein>
<proteinExistence type="predicted"/>
<sequence>MALDARVDRTTLPDNETLQLELSGSFSAFNLSIDLSPLDKDFRVLDNRRSTNMQYINGNFAAKTTLTVTLEPKRSGLLTIPPITIEGESSKPIQLNVTKAGQGNAGDPNMPAPIDIEVTLDTPDTWVQAQMLLKIKLFQSVELYNLELLGVKELQQMGLTIEKIGENKTYQSKRNNVTYHVTELNYVLYSDTPGSFKLPEFIFEGQMPSRASRYGKRLEARSDEITVNVKDIPKNYPSANWIPARDLQISDDLADNIELELGDSLNRNLVVSVYGQEAAVIPNMPELDSDLINVYADSPELNNQLTQDGMTGVRMDNIALISKKPGRLILPEIQIPWFNTTTGKTEIATLPSRTITIKGSGINQTQPSPAMPAAPQNPGNLAQPPASSANKAAQSAVQNEPQVVKEDAIPGWFLLIFGLVCGIVIVQTGVILRLYQKTPDLPDEPAETNRPTDWDESLPDDFVVCFRIIQKALQDHHLTIESLPDETQSLIDRFRATHYGSSQTNASFTDSDREQLRQQLKQFFEAKTVNAQGPSLYPQ</sequence>
<dbReference type="Proteomes" id="UP001161389">
    <property type="component" value="Unassembled WGS sequence"/>
</dbReference>
<evidence type="ECO:0000256" key="2">
    <source>
        <dbReference type="SAM" id="Phobius"/>
    </source>
</evidence>
<feature type="compositionally biased region" description="Polar residues" evidence="1">
    <location>
        <begin position="377"/>
        <end position="394"/>
    </location>
</feature>
<accession>A0AA37S956</accession>
<dbReference type="PANTHER" id="PTHR40940:SF1">
    <property type="entry name" value="PROTEIN BATD"/>
    <property type="match status" value="1"/>
</dbReference>
<dbReference type="InterPro" id="IPR025738">
    <property type="entry name" value="BatD"/>
</dbReference>
<evidence type="ECO:0008006" key="5">
    <source>
        <dbReference type="Google" id="ProtNLM"/>
    </source>
</evidence>
<keyword evidence="2" id="KW-0472">Membrane</keyword>
<gene>
    <name evidence="3" type="ORF">GCM10007876_12080</name>
</gene>
<dbReference type="PANTHER" id="PTHR40940">
    <property type="entry name" value="PROTEIN BATD-RELATED"/>
    <property type="match status" value="1"/>
</dbReference>
<dbReference type="AlphaFoldDB" id="A0AA37S956"/>
<evidence type="ECO:0000256" key="1">
    <source>
        <dbReference type="SAM" id="MobiDB-lite"/>
    </source>
</evidence>
<dbReference type="EMBL" id="BSNM01000009">
    <property type="protein sequence ID" value="GLQ30729.1"/>
    <property type="molecule type" value="Genomic_DNA"/>
</dbReference>
<keyword evidence="2" id="KW-0812">Transmembrane</keyword>
<reference evidence="3" key="2">
    <citation type="submission" date="2023-01" db="EMBL/GenBank/DDBJ databases">
        <title>Draft genome sequence of Litoribrevibacter albus strain NBRC 110071.</title>
        <authorList>
            <person name="Sun Q."/>
            <person name="Mori K."/>
        </authorList>
    </citation>
    <scope>NUCLEOTIDE SEQUENCE</scope>
    <source>
        <strain evidence="3">NBRC 110071</strain>
    </source>
</reference>
<reference evidence="3" key="1">
    <citation type="journal article" date="2014" name="Int. J. Syst. Evol. Microbiol.">
        <title>Complete genome sequence of Corynebacterium casei LMG S-19264T (=DSM 44701T), isolated from a smear-ripened cheese.</title>
        <authorList>
            <consortium name="US DOE Joint Genome Institute (JGI-PGF)"/>
            <person name="Walter F."/>
            <person name="Albersmeier A."/>
            <person name="Kalinowski J."/>
            <person name="Ruckert C."/>
        </authorList>
    </citation>
    <scope>NUCLEOTIDE SEQUENCE</scope>
    <source>
        <strain evidence="3">NBRC 110071</strain>
    </source>
</reference>
<feature type="region of interest" description="Disordered" evidence="1">
    <location>
        <begin position="358"/>
        <end position="394"/>
    </location>
</feature>
<evidence type="ECO:0000313" key="3">
    <source>
        <dbReference type="EMBL" id="GLQ30729.1"/>
    </source>
</evidence>
<comment type="caution">
    <text evidence="3">The sequence shown here is derived from an EMBL/GenBank/DDBJ whole genome shotgun (WGS) entry which is preliminary data.</text>
</comment>
<dbReference type="Pfam" id="PF13584">
    <property type="entry name" value="BatD"/>
    <property type="match status" value="1"/>
</dbReference>
<name>A0AA37S956_9GAMM</name>
<organism evidence="3 4">
    <name type="scientific">Litoribrevibacter albus</name>
    <dbReference type="NCBI Taxonomy" id="1473156"/>
    <lineage>
        <taxon>Bacteria</taxon>
        <taxon>Pseudomonadati</taxon>
        <taxon>Pseudomonadota</taxon>
        <taxon>Gammaproteobacteria</taxon>
        <taxon>Oceanospirillales</taxon>
        <taxon>Oceanospirillaceae</taxon>
        <taxon>Litoribrevibacter</taxon>
    </lineage>
</organism>
<keyword evidence="2" id="KW-1133">Transmembrane helix</keyword>
<keyword evidence="4" id="KW-1185">Reference proteome</keyword>
<feature type="transmembrane region" description="Helical" evidence="2">
    <location>
        <begin position="411"/>
        <end position="432"/>
    </location>
</feature>
<evidence type="ECO:0000313" key="4">
    <source>
        <dbReference type="Proteomes" id="UP001161389"/>
    </source>
</evidence>